<organism evidence="1 2">
    <name type="scientific">Knoellia locipacati</name>
    <dbReference type="NCBI Taxonomy" id="882824"/>
    <lineage>
        <taxon>Bacteria</taxon>
        <taxon>Bacillati</taxon>
        <taxon>Actinomycetota</taxon>
        <taxon>Actinomycetes</taxon>
        <taxon>Micrococcales</taxon>
        <taxon>Intrasporangiaceae</taxon>
        <taxon>Knoellia</taxon>
    </lineage>
</organism>
<protein>
    <recommendedName>
        <fullName evidence="3">Polyketide cyclase</fullName>
    </recommendedName>
</protein>
<dbReference type="EMBL" id="BKBA01000004">
    <property type="protein sequence ID" value="GEQ13410.1"/>
    <property type="molecule type" value="Genomic_DNA"/>
</dbReference>
<dbReference type="AlphaFoldDB" id="A0A512SZR9"/>
<evidence type="ECO:0000313" key="1">
    <source>
        <dbReference type="EMBL" id="GEQ13410.1"/>
    </source>
</evidence>
<dbReference type="Proteomes" id="UP000321793">
    <property type="component" value="Unassembled WGS sequence"/>
</dbReference>
<dbReference type="InterPro" id="IPR019587">
    <property type="entry name" value="Polyketide_cyclase/dehydratase"/>
</dbReference>
<accession>A0A512SZR9</accession>
<dbReference type="CDD" id="cd07825">
    <property type="entry name" value="SRPBCC_7"/>
    <property type="match status" value="1"/>
</dbReference>
<reference evidence="1 2" key="1">
    <citation type="submission" date="2019-07" db="EMBL/GenBank/DDBJ databases">
        <title>Whole genome shotgun sequence of Knoellia locipacati NBRC 109775.</title>
        <authorList>
            <person name="Hosoyama A."/>
            <person name="Uohara A."/>
            <person name="Ohji S."/>
            <person name="Ichikawa N."/>
        </authorList>
    </citation>
    <scope>NUCLEOTIDE SEQUENCE [LARGE SCALE GENOMIC DNA]</scope>
    <source>
        <strain evidence="1 2">NBRC 109775</strain>
    </source>
</reference>
<dbReference type="RefSeq" id="WP_147063621.1">
    <property type="nucleotide sequence ID" value="NZ_BAABDN010000001.1"/>
</dbReference>
<dbReference type="Pfam" id="PF10604">
    <property type="entry name" value="Polyketide_cyc2"/>
    <property type="match status" value="1"/>
</dbReference>
<name>A0A512SZR9_9MICO</name>
<dbReference type="OrthoDB" id="6624781at2"/>
<dbReference type="InterPro" id="IPR023393">
    <property type="entry name" value="START-like_dom_sf"/>
</dbReference>
<proteinExistence type="predicted"/>
<evidence type="ECO:0000313" key="2">
    <source>
        <dbReference type="Proteomes" id="UP000321793"/>
    </source>
</evidence>
<dbReference type="Gene3D" id="3.30.530.20">
    <property type="match status" value="1"/>
</dbReference>
<evidence type="ECO:0008006" key="3">
    <source>
        <dbReference type="Google" id="ProtNLM"/>
    </source>
</evidence>
<comment type="caution">
    <text evidence="1">The sequence shown here is derived from an EMBL/GenBank/DDBJ whole genome shotgun (WGS) entry which is preliminary data.</text>
</comment>
<keyword evidence="2" id="KW-1185">Reference proteome</keyword>
<gene>
    <name evidence="1" type="ORF">KLO01_14570</name>
</gene>
<sequence>METENRVVSASTTIAAPAETIFELIADPRRQPEWDGNDNLVEIIRGDRIRAVGEVFAMRTTKGNHRDNLVTDFEEGRRIAWRPGDEGGAPAGHEWRWEAEPLEDGTSRVTHTYDWTELADERRVPRARATGEAQLRASLDRLAALAESLA</sequence>
<dbReference type="SUPFAM" id="SSF55961">
    <property type="entry name" value="Bet v1-like"/>
    <property type="match status" value="1"/>
</dbReference>